<gene>
    <name evidence="1" type="ORF">NG895_14730</name>
</gene>
<accession>A0A9X2JJM4</accession>
<evidence type="ECO:0008006" key="3">
    <source>
        <dbReference type="Google" id="ProtNLM"/>
    </source>
</evidence>
<sequence length="230" mass="26503">MNYFTHAHRWIDRDDCDPYWLAGLAVPDWLGVAARRTKCRTKHVEPSFDDTDPRVAALARGVAQHHDDDRWFHETRAFVELNMQFSRRIVAHCSERTDLRASFLAHVLVELLLDDVLVQQNEARLGHYYQRMSEADAGWVAAQIEGFSGKTVGRLAEFIDKFVELEFVADYAEDRLLLFRLGQVMNRVRLPGLPESFGELLPEFRQQVAARSDELLLAPPAARTFWPPRA</sequence>
<dbReference type="EMBL" id="JAMXLR010000051">
    <property type="protein sequence ID" value="MCO6045164.1"/>
    <property type="molecule type" value="Genomic_DNA"/>
</dbReference>
<comment type="caution">
    <text evidence="1">The sequence shown here is derived from an EMBL/GenBank/DDBJ whole genome shotgun (WGS) entry which is preliminary data.</text>
</comment>
<reference evidence="1" key="1">
    <citation type="submission" date="2022-06" db="EMBL/GenBank/DDBJ databases">
        <title>Aeoliella straminimaris, a novel planctomycete from sediments.</title>
        <authorList>
            <person name="Vitorino I.R."/>
            <person name="Lage O.M."/>
        </authorList>
    </citation>
    <scope>NUCLEOTIDE SEQUENCE</scope>
    <source>
        <strain evidence="1">ICT_H6.2</strain>
    </source>
</reference>
<evidence type="ECO:0000313" key="2">
    <source>
        <dbReference type="Proteomes" id="UP001155241"/>
    </source>
</evidence>
<name>A0A9X2JJM4_9BACT</name>
<proteinExistence type="predicted"/>
<keyword evidence="2" id="KW-1185">Reference proteome</keyword>
<dbReference type="RefSeq" id="WP_252853274.1">
    <property type="nucleotide sequence ID" value="NZ_JAMXLR010000051.1"/>
</dbReference>
<evidence type="ECO:0000313" key="1">
    <source>
        <dbReference type="EMBL" id="MCO6045164.1"/>
    </source>
</evidence>
<dbReference type="AlphaFoldDB" id="A0A9X2JJM4"/>
<organism evidence="1 2">
    <name type="scientific">Aeoliella straminimaris</name>
    <dbReference type="NCBI Taxonomy" id="2954799"/>
    <lineage>
        <taxon>Bacteria</taxon>
        <taxon>Pseudomonadati</taxon>
        <taxon>Planctomycetota</taxon>
        <taxon>Planctomycetia</taxon>
        <taxon>Pirellulales</taxon>
        <taxon>Lacipirellulaceae</taxon>
        <taxon>Aeoliella</taxon>
    </lineage>
</organism>
<dbReference type="Proteomes" id="UP001155241">
    <property type="component" value="Unassembled WGS sequence"/>
</dbReference>
<protein>
    <recommendedName>
        <fullName evidence="3">Acyl carrier protein phosphodiesterase</fullName>
    </recommendedName>
</protein>